<dbReference type="GO" id="GO:0008652">
    <property type="term" value="P:amino acid biosynthetic process"/>
    <property type="evidence" value="ECO:0007669"/>
    <property type="project" value="UniProtKB-KW"/>
</dbReference>
<feature type="binding site" evidence="17">
    <location>
        <position position="151"/>
    </location>
    <ligand>
        <name>NAD(+)</name>
        <dbReference type="ChEBI" id="CHEBI:57540"/>
    </ligand>
</feature>
<feature type="binding site" evidence="17">
    <location>
        <position position="184"/>
    </location>
    <ligand>
        <name>Zn(2+)</name>
        <dbReference type="ChEBI" id="CHEBI:29105"/>
    </ligand>
</feature>
<keyword evidence="11 17" id="KW-0547">Nucleotide-binding</keyword>
<comment type="cofactor">
    <cofactor evidence="2 17">
        <name>NAD(+)</name>
        <dbReference type="ChEBI" id="CHEBI:57540"/>
    </cofactor>
</comment>
<evidence type="ECO:0000259" key="18">
    <source>
        <dbReference type="Pfam" id="PF01761"/>
    </source>
</evidence>
<organism evidence="20 21">
    <name type="scientific">Congzhengia minquanensis</name>
    <dbReference type="NCBI Taxonomy" id="2763657"/>
    <lineage>
        <taxon>Bacteria</taxon>
        <taxon>Bacillati</taxon>
        <taxon>Bacillota</taxon>
        <taxon>Clostridia</taxon>
        <taxon>Eubacteriales</taxon>
        <taxon>Oscillospiraceae</taxon>
        <taxon>Congzhengia</taxon>
    </lineage>
</organism>
<dbReference type="AlphaFoldDB" id="A0A926DPW6"/>
<comment type="subcellular location">
    <subcellularLocation>
        <location evidence="3 17">Cytoplasm</location>
    </subcellularLocation>
</comment>
<dbReference type="GO" id="GO:0046872">
    <property type="term" value="F:metal ion binding"/>
    <property type="evidence" value="ECO:0007669"/>
    <property type="project" value="UniProtKB-KW"/>
</dbReference>
<feature type="domain" description="3-dehydroquinate synthase C-terminal" evidence="19">
    <location>
        <begin position="181"/>
        <end position="319"/>
    </location>
</feature>
<dbReference type="Pfam" id="PF01761">
    <property type="entry name" value="DHQ_synthase"/>
    <property type="match status" value="1"/>
</dbReference>
<evidence type="ECO:0000256" key="3">
    <source>
        <dbReference type="ARBA" id="ARBA00004496"/>
    </source>
</evidence>
<dbReference type="GO" id="GO:0009073">
    <property type="term" value="P:aromatic amino acid family biosynthetic process"/>
    <property type="evidence" value="ECO:0007669"/>
    <property type="project" value="UniProtKB-KW"/>
</dbReference>
<evidence type="ECO:0000256" key="7">
    <source>
        <dbReference type="ARBA" id="ARBA00017684"/>
    </source>
</evidence>
<dbReference type="EC" id="4.2.3.4" evidence="6 17"/>
<keyword evidence="12 17" id="KW-0862">Zinc</keyword>
<keyword evidence="13 17" id="KW-0520">NAD</keyword>
<comment type="cofactor">
    <cofactor evidence="17">
        <name>Co(2+)</name>
        <dbReference type="ChEBI" id="CHEBI:48828"/>
    </cofactor>
    <cofactor evidence="17">
        <name>Zn(2+)</name>
        <dbReference type="ChEBI" id="CHEBI:29105"/>
    </cofactor>
    <text evidence="17">Binds 1 divalent metal cation per subunit. Can use either Co(2+) or Zn(2+).</text>
</comment>
<evidence type="ECO:0000256" key="6">
    <source>
        <dbReference type="ARBA" id="ARBA00013031"/>
    </source>
</evidence>
<evidence type="ECO:0000256" key="5">
    <source>
        <dbReference type="ARBA" id="ARBA00005412"/>
    </source>
</evidence>
<dbReference type="InterPro" id="IPR056179">
    <property type="entry name" value="DHQS_C"/>
</dbReference>
<evidence type="ECO:0000256" key="17">
    <source>
        <dbReference type="HAMAP-Rule" id="MF_00110"/>
    </source>
</evidence>
<evidence type="ECO:0000313" key="21">
    <source>
        <dbReference type="Proteomes" id="UP000611762"/>
    </source>
</evidence>
<evidence type="ECO:0000256" key="8">
    <source>
        <dbReference type="ARBA" id="ARBA00022490"/>
    </source>
</evidence>
<feature type="binding site" evidence="17">
    <location>
        <position position="245"/>
    </location>
    <ligand>
        <name>Zn(2+)</name>
        <dbReference type="ChEBI" id="CHEBI:29105"/>
    </ligand>
</feature>
<dbReference type="CDD" id="cd08195">
    <property type="entry name" value="DHQS"/>
    <property type="match status" value="1"/>
</dbReference>
<evidence type="ECO:0000256" key="11">
    <source>
        <dbReference type="ARBA" id="ARBA00022741"/>
    </source>
</evidence>
<comment type="caution">
    <text evidence="20">The sequence shown here is derived from an EMBL/GenBank/DDBJ whole genome shotgun (WGS) entry which is preliminary data.</text>
</comment>
<dbReference type="SUPFAM" id="SSF56796">
    <property type="entry name" value="Dehydroquinate synthase-like"/>
    <property type="match status" value="1"/>
</dbReference>
<evidence type="ECO:0000256" key="12">
    <source>
        <dbReference type="ARBA" id="ARBA00022833"/>
    </source>
</evidence>
<keyword evidence="9 17" id="KW-0028">Amino-acid biosynthesis</keyword>
<sequence>MKTLHVTVPNHEYDILIGKNILNQAAEYVKNVSNPAKIMIVTDENVNRFYGERLINSLEQIADVKTVVLPAGETTKSLDFLKQLYDAAFDFGMTRADLMVALGGGVVGDLAGFCASTLFRGVDVIQIPTTLLAQVDSSVGGKTAIDVPQGKNLVGTFYQPKQVIIDTETLKTLPGKEFASGLAEVIKYGAIWDKALFSRLEEAEGKDALLENIADIVFTCCDIKRQVVEKDEHDTGLRMILNFGHTAGHIVEKAYHYTGYTHGQAVAFGMIVASRLGEKMGRTALGTAERVLKLIKKNGLPTAIDIEEQQLMGAALDKKATGSSISVILLKEIGKCEIYKMPVTEFADRCKEIWK</sequence>
<comment type="caution">
    <text evidence="17">Lacks conserved residue(s) required for the propagation of feature annotation.</text>
</comment>
<dbReference type="InterPro" id="IPR050071">
    <property type="entry name" value="Dehydroquinate_synthase"/>
</dbReference>
<comment type="catalytic activity">
    <reaction evidence="1 17">
        <text>7-phospho-2-dehydro-3-deoxy-D-arabino-heptonate = 3-dehydroquinate + phosphate</text>
        <dbReference type="Rhea" id="RHEA:21968"/>
        <dbReference type="ChEBI" id="CHEBI:32364"/>
        <dbReference type="ChEBI" id="CHEBI:43474"/>
        <dbReference type="ChEBI" id="CHEBI:58394"/>
        <dbReference type="EC" id="4.2.3.4"/>
    </reaction>
</comment>
<protein>
    <recommendedName>
        <fullName evidence="7 17">3-dehydroquinate synthase</fullName>
        <shortName evidence="17">DHQS</shortName>
        <ecNumber evidence="6 17">4.2.3.4</ecNumber>
    </recommendedName>
</protein>
<comment type="function">
    <text evidence="17">Catalyzes the conversion of 3-deoxy-D-arabino-heptulosonate 7-phosphate (DAHP) to dehydroquinate (DHQ).</text>
</comment>
<dbReference type="GO" id="GO:0009423">
    <property type="term" value="P:chorismate biosynthetic process"/>
    <property type="evidence" value="ECO:0007669"/>
    <property type="project" value="UniProtKB-UniRule"/>
</dbReference>
<keyword evidence="10 17" id="KW-0479">Metal-binding</keyword>
<name>A0A926DPW6_9FIRM</name>
<comment type="similarity">
    <text evidence="5 17">Belongs to the sugar phosphate cyclases superfamily. Dehydroquinate synthase family.</text>
</comment>
<dbReference type="GO" id="GO:0000166">
    <property type="term" value="F:nucleotide binding"/>
    <property type="evidence" value="ECO:0007669"/>
    <property type="project" value="UniProtKB-KW"/>
</dbReference>
<dbReference type="NCBIfam" id="TIGR01357">
    <property type="entry name" value="aroB"/>
    <property type="match status" value="1"/>
</dbReference>
<gene>
    <name evidence="17 20" type="primary">aroB</name>
    <name evidence="20" type="ORF">H8698_09085</name>
</gene>
<accession>A0A926DPW6</accession>
<dbReference type="PIRSF" id="PIRSF001455">
    <property type="entry name" value="DHQ_synth"/>
    <property type="match status" value="1"/>
</dbReference>
<dbReference type="RefSeq" id="WP_346726842.1">
    <property type="nucleotide sequence ID" value="NZ_JACRSU010000003.1"/>
</dbReference>
<feature type="binding site" evidence="17">
    <location>
        <begin position="169"/>
        <end position="172"/>
    </location>
    <ligand>
        <name>NAD(+)</name>
        <dbReference type="ChEBI" id="CHEBI:57540"/>
    </ligand>
</feature>
<evidence type="ECO:0000313" key="20">
    <source>
        <dbReference type="EMBL" id="MBC8541125.1"/>
    </source>
</evidence>
<dbReference type="Pfam" id="PF24621">
    <property type="entry name" value="DHQS_C"/>
    <property type="match status" value="1"/>
</dbReference>
<dbReference type="Gene3D" id="1.20.1090.10">
    <property type="entry name" value="Dehydroquinate synthase-like - alpha domain"/>
    <property type="match status" value="1"/>
</dbReference>
<feature type="binding site" evidence="17">
    <location>
        <begin position="129"/>
        <end position="130"/>
    </location>
    <ligand>
        <name>NAD(+)</name>
        <dbReference type="ChEBI" id="CHEBI:57540"/>
    </ligand>
</feature>
<evidence type="ECO:0000256" key="1">
    <source>
        <dbReference type="ARBA" id="ARBA00001393"/>
    </source>
</evidence>
<dbReference type="EMBL" id="JACRSU010000003">
    <property type="protein sequence ID" value="MBC8541125.1"/>
    <property type="molecule type" value="Genomic_DNA"/>
</dbReference>
<evidence type="ECO:0000256" key="9">
    <source>
        <dbReference type="ARBA" id="ARBA00022605"/>
    </source>
</evidence>
<feature type="binding site" evidence="17">
    <location>
        <begin position="105"/>
        <end position="109"/>
    </location>
    <ligand>
        <name>NAD(+)</name>
        <dbReference type="ChEBI" id="CHEBI:57540"/>
    </ligand>
</feature>
<evidence type="ECO:0000256" key="10">
    <source>
        <dbReference type="ARBA" id="ARBA00022723"/>
    </source>
</evidence>
<dbReference type="Gene3D" id="3.40.50.1970">
    <property type="match status" value="1"/>
</dbReference>
<keyword evidence="8 17" id="KW-0963">Cytoplasm</keyword>
<feature type="binding site" evidence="17">
    <location>
        <position position="262"/>
    </location>
    <ligand>
        <name>Zn(2+)</name>
        <dbReference type="ChEBI" id="CHEBI:29105"/>
    </ligand>
</feature>
<keyword evidence="21" id="KW-1185">Reference proteome</keyword>
<evidence type="ECO:0000259" key="19">
    <source>
        <dbReference type="Pfam" id="PF24621"/>
    </source>
</evidence>
<keyword evidence="14 17" id="KW-0057">Aromatic amino acid biosynthesis</keyword>
<dbReference type="PANTHER" id="PTHR43622">
    <property type="entry name" value="3-DEHYDROQUINATE SYNTHASE"/>
    <property type="match status" value="1"/>
</dbReference>
<evidence type="ECO:0000256" key="16">
    <source>
        <dbReference type="ARBA" id="ARBA00023285"/>
    </source>
</evidence>
<dbReference type="FunFam" id="3.40.50.1970:FF:000001">
    <property type="entry name" value="3-dehydroquinate synthase"/>
    <property type="match status" value="1"/>
</dbReference>
<evidence type="ECO:0000256" key="14">
    <source>
        <dbReference type="ARBA" id="ARBA00023141"/>
    </source>
</evidence>
<dbReference type="HAMAP" id="MF_00110">
    <property type="entry name" value="DHQ_synthase"/>
    <property type="match status" value="1"/>
</dbReference>
<evidence type="ECO:0000256" key="13">
    <source>
        <dbReference type="ARBA" id="ARBA00023027"/>
    </source>
</evidence>
<evidence type="ECO:0000256" key="2">
    <source>
        <dbReference type="ARBA" id="ARBA00001911"/>
    </source>
</evidence>
<feature type="binding site" evidence="17">
    <location>
        <position position="142"/>
    </location>
    <ligand>
        <name>NAD(+)</name>
        <dbReference type="ChEBI" id="CHEBI:57540"/>
    </ligand>
</feature>
<reference evidence="20" key="1">
    <citation type="submission" date="2020-08" db="EMBL/GenBank/DDBJ databases">
        <title>Genome public.</title>
        <authorList>
            <person name="Liu C."/>
            <person name="Sun Q."/>
        </authorList>
    </citation>
    <scope>NUCLEOTIDE SEQUENCE</scope>
    <source>
        <strain evidence="20">H8</strain>
    </source>
</reference>
<feature type="domain" description="3-dehydroquinate synthase N-terminal" evidence="18">
    <location>
        <begin position="67"/>
        <end position="179"/>
    </location>
</feature>
<dbReference type="InterPro" id="IPR016037">
    <property type="entry name" value="DHQ_synth_AroB"/>
</dbReference>
<dbReference type="PANTHER" id="PTHR43622:SF7">
    <property type="entry name" value="3-DEHYDROQUINATE SYNTHASE, CHLOROPLASTIC"/>
    <property type="match status" value="1"/>
</dbReference>
<keyword evidence="16 17" id="KW-0170">Cobalt</keyword>
<proteinExistence type="inferred from homology"/>
<dbReference type="InterPro" id="IPR030960">
    <property type="entry name" value="DHQS/DOIS_N"/>
</dbReference>
<evidence type="ECO:0000256" key="4">
    <source>
        <dbReference type="ARBA" id="ARBA00004661"/>
    </source>
</evidence>
<evidence type="ECO:0000256" key="15">
    <source>
        <dbReference type="ARBA" id="ARBA00023239"/>
    </source>
</evidence>
<comment type="pathway">
    <text evidence="4 17">Metabolic intermediate biosynthesis; chorismate biosynthesis; chorismate from D-erythrose 4-phosphate and phosphoenolpyruvate: step 2/7.</text>
</comment>
<dbReference type="GO" id="GO:0003856">
    <property type="term" value="F:3-dehydroquinate synthase activity"/>
    <property type="evidence" value="ECO:0007669"/>
    <property type="project" value="UniProtKB-UniRule"/>
</dbReference>
<dbReference type="InterPro" id="IPR030963">
    <property type="entry name" value="DHQ_synth_fam"/>
</dbReference>
<keyword evidence="15 17" id="KW-0456">Lyase</keyword>
<dbReference type="GO" id="GO:0005737">
    <property type="term" value="C:cytoplasm"/>
    <property type="evidence" value="ECO:0007669"/>
    <property type="project" value="UniProtKB-SubCell"/>
</dbReference>
<dbReference type="Proteomes" id="UP000611762">
    <property type="component" value="Unassembled WGS sequence"/>
</dbReference>